<dbReference type="InterPro" id="IPR050447">
    <property type="entry name" value="Erg6_SMT_methyltransf"/>
</dbReference>
<keyword evidence="1 4" id="KW-0489">Methyltransferase</keyword>
<comment type="caution">
    <text evidence="5">The sequence shown here is derived from an EMBL/GenBank/DDBJ whole genome shotgun (WGS) entry which is preliminary data.</text>
</comment>
<evidence type="ECO:0000256" key="1">
    <source>
        <dbReference type="ARBA" id="ARBA00022603"/>
    </source>
</evidence>
<dbReference type="Pfam" id="PF02353">
    <property type="entry name" value="CMAS"/>
    <property type="match status" value="1"/>
</dbReference>
<evidence type="ECO:0000313" key="5">
    <source>
        <dbReference type="EMBL" id="CAF9916321.1"/>
    </source>
</evidence>
<organism evidence="5 6">
    <name type="scientific">Alectoria fallacina</name>
    <dbReference type="NCBI Taxonomy" id="1903189"/>
    <lineage>
        <taxon>Eukaryota</taxon>
        <taxon>Fungi</taxon>
        <taxon>Dikarya</taxon>
        <taxon>Ascomycota</taxon>
        <taxon>Pezizomycotina</taxon>
        <taxon>Lecanoromycetes</taxon>
        <taxon>OSLEUM clade</taxon>
        <taxon>Lecanoromycetidae</taxon>
        <taxon>Lecanorales</taxon>
        <taxon>Lecanorineae</taxon>
        <taxon>Parmeliaceae</taxon>
        <taxon>Alectoria</taxon>
    </lineage>
</organism>
<dbReference type="EMBL" id="CAJPDR010000089">
    <property type="protein sequence ID" value="CAF9916321.1"/>
    <property type="molecule type" value="Genomic_DNA"/>
</dbReference>
<evidence type="ECO:0000256" key="2">
    <source>
        <dbReference type="ARBA" id="ARBA00022679"/>
    </source>
</evidence>
<keyword evidence="6" id="KW-1185">Reference proteome</keyword>
<dbReference type="AlphaFoldDB" id="A0A8H3F172"/>
<dbReference type="PROSITE" id="PS51581">
    <property type="entry name" value="SAM_GTMT"/>
    <property type="match status" value="1"/>
</dbReference>
<reference evidence="5" key="1">
    <citation type="submission" date="2021-03" db="EMBL/GenBank/DDBJ databases">
        <authorList>
            <person name="Tagirdzhanova G."/>
        </authorList>
    </citation>
    <scope>NUCLEOTIDE SEQUENCE</scope>
</reference>
<dbReference type="GO" id="GO:0032259">
    <property type="term" value="P:methylation"/>
    <property type="evidence" value="ECO:0007669"/>
    <property type="project" value="UniProtKB-UniRule"/>
</dbReference>
<proteinExistence type="inferred from homology"/>
<evidence type="ECO:0000256" key="4">
    <source>
        <dbReference type="PROSITE-ProRule" id="PRU00914"/>
    </source>
</evidence>
<evidence type="ECO:0000256" key="3">
    <source>
        <dbReference type="ARBA" id="ARBA00022691"/>
    </source>
</evidence>
<feature type="region of interest" description="SAM motif I" evidence="4">
    <location>
        <begin position="99"/>
        <end position="108"/>
    </location>
</feature>
<dbReference type="SUPFAM" id="SSF53335">
    <property type="entry name" value="S-adenosyl-L-methionine-dependent methyltransferases"/>
    <property type="match status" value="1"/>
</dbReference>
<gene>
    <name evidence="5" type="ORF">ALECFALPRED_010592</name>
</gene>
<sequence length="408" mass="45098">MEVQRGAPMANYQISTGTQAEDIGDNYEIPPPEPSSSFAGLKDRIKLHYEICSDYYYSLWGEHIHHGYFLDPADTKEVAQARLIDLLLERSQLPTGSQVLDVGCGIGGTSRFLAKNMGCSVTGITISGQQVKLARELSAKEAGPVNGGVEKSVFTGLRNGNVRFVELDAEKMGDFFNESEPKMSFDCVWISEAMSHLPNKELFFRNVSILLKSGGKLVVADWFKAEELTDAQMEADIKPIEDGMLLPGLNTQTEYVNYAKQAGLSVFSDPFDISKQVSKTCPTESSPFIIDHLYTTEMPPRTRPPRHKPEVASMILYFAFLGVKANAVAELIELKLGTRVSPDECLQRFEFHRDFEFPNRNSSCAAEVLVGQECAQHVPVLATFKAYTEIDAACEEILNKAGLDDGDA</sequence>
<protein>
    <submittedName>
        <fullName evidence="5">Uncharacterized protein</fullName>
    </submittedName>
</protein>
<dbReference type="CDD" id="cd02440">
    <property type="entry name" value="AdoMet_MTases"/>
    <property type="match status" value="1"/>
</dbReference>
<dbReference type="Proteomes" id="UP000664203">
    <property type="component" value="Unassembled WGS sequence"/>
</dbReference>
<keyword evidence="2 4" id="KW-0808">Transferase</keyword>
<dbReference type="InterPro" id="IPR025774">
    <property type="entry name" value="PiNMT-like"/>
</dbReference>
<dbReference type="GO" id="GO:0008168">
    <property type="term" value="F:methyltransferase activity"/>
    <property type="evidence" value="ECO:0007669"/>
    <property type="project" value="UniProtKB-KW"/>
</dbReference>
<evidence type="ECO:0000313" key="6">
    <source>
        <dbReference type="Proteomes" id="UP000664203"/>
    </source>
</evidence>
<dbReference type="InterPro" id="IPR029063">
    <property type="entry name" value="SAM-dependent_MTases_sf"/>
</dbReference>
<feature type="region of interest" description="SAM motif II" evidence="4">
    <location>
        <begin position="183"/>
        <end position="191"/>
    </location>
</feature>
<keyword evidence="3 4" id="KW-0949">S-adenosyl-L-methionine</keyword>
<name>A0A8H3F172_9LECA</name>
<dbReference type="PANTHER" id="PTHR44068">
    <property type="entry name" value="ZGC:194242"/>
    <property type="match status" value="1"/>
</dbReference>
<accession>A0A8H3F172</accession>
<feature type="region of interest" description="SAM motif III" evidence="4">
    <location>
        <begin position="210"/>
        <end position="219"/>
    </location>
</feature>
<dbReference type="OrthoDB" id="506498at2759"/>
<dbReference type="Gene3D" id="3.40.50.150">
    <property type="entry name" value="Vaccinia Virus protein VP39"/>
    <property type="match status" value="1"/>
</dbReference>
<comment type="similarity">
    <text evidence="4">Belongs to the class I-like SAM-binding methyltransferase superfamily. gTMT family.</text>
</comment>
<dbReference type="PANTHER" id="PTHR44068:SF11">
    <property type="entry name" value="GERANYL DIPHOSPHATE 2-C-METHYLTRANSFERASE"/>
    <property type="match status" value="1"/>
</dbReference>